<evidence type="ECO:0000256" key="5">
    <source>
        <dbReference type="PROSITE-ProRule" id="PRU00047"/>
    </source>
</evidence>
<organism evidence="8 9">
    <name type="scientific">Skeletonema marinoi</name>
    <dbReference type="NCBI Taxonomy" id="267567"/>
    <lineage>
        <taxon>Eukaryota</taxon>
        <taxon>Sar</taxon>
        <taxon>Stramenopiles</taxon>
        <taxon>Ochrophyta</taxon>
        <taxon>Bacillariophyta</taxon>
        <taxon>Coscinodiscophyceae</taxon>
        <taxon>Thalassiosirophycidae</taxon>
        <taxon>Thalassiosirales</taxon>
        <taxon>Skeletonemataceae</taxon>
        <taxon>Skeletonema</taxon>
        <taxon>Skeletonema marinoi-dohrnii complex</taxon>
    </lineage>
</organism>
<dbReference type="PANTHER" id="PTHR47103">
    <property type="entry name" value="DNA-BINDING PROTEIN"/>
    <property type="match status" value="1"/>
</dbReference>
<dbReference type="GO" id="GO:0008270">
    <property type="term" value="F:zinc ion binding"/>
    <property type="evidence" value="ECO:0007669"/>
    <property type="project" value="UniProtKB-KW"/>
</dbReference>
<keyword evidence="3 5" id="KW-0863">Zinc-finger</keyword>
<dbReference type="InterPro" id="IPR036875">
    <property type="entry name" value="Znf_CCHC_sf"/>
</dbReference>
<reference evidence="8" key="1">
    <citation type="submission" date="2023-06" db="EMBL/GenBank/DDBJ databases">
        <title>Survivors Of The Sea: Transcriptome response of Skeletonema marinoi to long-term dormancy.</title>
        <authorList>
            <person name="Pinder M.I.M."/>
            <person name="Kourtchenko O."/>
            <person name="Robertson E.K."/>
            <person name="Larsson T."/>
            <person name="Maumus F."/>
            <person name="Osuna-Cruz C.M."/>
            <person name="Vancaester E."/>
            <person name="Stenow R."/>
            <person name="Vandepoele K."/>
            <person name="Ploug H."/>
            <person name="Bruchert V."/>
            <person name="Godhe A."/>
            <person name="Topel M."/>
        </authorList>
    </citation>
    <scope>NUCLEOTIDE SEQUENCE</scope>
    <source>
        <strain evidence="8">R05AC</strain>
    </source>
</reference>
<name>A0AAD8XYX9_9STRA</name>
<accession>A0AAD8XYX9</accession>
<comment type="caution">
    <text evidence="8">The sequence shown here is derived from an EMBL/GenBank/DDBJ whole genome shotgun (WGS) entry which is preliminary data.</text>
</comment>
<dbReference type="SMART" id="SM00343">
    <property type="entry name" value="ZnF_C2HC"/>
    <property type="match status" value="3"/>
</dbReference>
<keyword evidence="4" id="KW-0862">Zinc</keyword>
<evidence type="ECO:0000256" key="1">
    <source>
        <dbReference type="ARBA" id="ARBA00022723"/>
    </source>
</evidence>
<dbReference type="InterPro" id="IPR001878">
    <property type="entry name" value="Znf_CCHC"/>
</dbReference>
<keyword evidence="9" id="KW-1185">Reference proteome</keyword>
<dbReference type="AlphaFoldDB" id="A0AAD8XYX9"/>
<evidence type="ECO:0000256" key="2">
    <source>
        <dbReference type="ARBA" id="ARBA00022737"/>
    </source>
</evidence>
<gene>
    <name evidence="8" type="ORF">QTG54_013159</name>
</gene>
<dbReference type="EMBL" id="JATAAI010000030">
    <property type="protein sequence ID" value="KAK1736023.1"/>
    <property type="molecule type" value="Genomic_DNA"/>
</dbReference>
<feature type="domain" description="CCHC-type" evidence="7">
    <location>
        <begin position="33"/>
        <end position="48"/>
    </location>
</feature>
<dbReference type="Gene3D" id="4.10.60.10">
    <property type="entry name" value="Zinc finger, CCHC-type"/>
    <property type="match status" value="2"/>
</dbReference>
<evidence type="ECO:0000259" key="7">
    <source>
        <dbReference type="PROSITE" id="PS50158"/>
    </source>
</evidence>
<proteinExistence type="predicted"/>
<evidence type="ECO:0000313" key="9">
    <source>
        <dbReference type="Proteomes" id="UP001224775"/>
    </source>
</evidence>
<dbReference type="GO" id="GO:0003676">
    <property type="term" value="F:nucleic acid binding"/>
    <property type="evidence" value="ECO:0007669"/>
    <property type="project" value="InterPro"/>
</dbReference>
<evidence type="ECO:0000256" key="4">
    <source>
        <dbReference type="ARBA" id="ARBA00022833"/>
    </source>
</evidence>
<keyword evidence="2" id="KW-0677">Repeat</keyword>
<dbReference type="PROSITE" id="PS50158">
    <property type="entry name" value="ZF_CCHC"/>
    <property type="match status" value="3"/>
</dbReference>
<dbReference type="PANTHER" id="PTHR47103:SF8">
    <property type="entry name" value="DNA-BINDING PROTEIN"/>
    <property type="match status" value="1"/>
</dbReference>
<protein>
    <recommendedName>
        <fullName evidence="7">CCHC-type domain-containing protein</fullName>
    </recommendedName>
</protein>
<dbReference type="SUPFAM" id="SSF57756">
    <property type="entry name" value="Retrovirus zinc finger-like domains"/>
    <property type="match status" value="2"/>
</dbReference>
<feature type="region of interest" description="Disordered" evidence="6">
    <location>
        <begin position="1"/>
        <end position="31"/>
    </location>
</feature>
<keyword evidence="1" id="KW-0479">Metal-binding</keyword>
<sequence>MSEEPKVNEAEDVAPEGGTEGLRRPKKNRPKTCYNCGRPGHISRDCTNEEATGQMRDNITKEKHHYRRCFNCGRFGHISADCGKAPGNKCCYNCGKEGHIAKECSDPRAD</sequence>
<dbReference type="Pfam" id="PF00098">
    <property type="entry name" value="zf-CCHC"/>
    <property type="match status" value="3"/>
</dbReference>
<feature type="domain" description="CCHC-type" evidence="7">
    <location>
        <begin position="91"/>
        <end position="104"/>
    </location>
</feature>
<evidence type="ECO:0000256" key="3">
    <source>
        <dbReference type="ARBA" id="ARBA00022771"/>
    </source>
</evidence>
<evidence type="ECO:0000313" key="8">
    <source>
        <dbReference type="EMBL" id="KAK1736023.1"/>
    </source>
</evidence>
<evidence type="ECO:0000256" key="6">
    <source>
        <dbReference type="SAM" id="MobiDB-lite"/>
    </source>
</evidence>
<dbReference type="Proteomes" id="UP001224775">
    <property type="component" value="Unassembled WGS sequence"/>
</dbReference>
<feature type="domain" description="CCHC-type" evidence="7">
    <location>
        <begin position="67"/>
        <end position="82"/>
    </location>
</feature>